<gene>
    <name evidence="1" type="ORF">QAD02_023094</name>
</gene>
<reference evidence="1" key="1">
    <citation type="submission" date="2023-04" db="EMBL/GenBank/DDBJ databases">
        <title>A chromosome-level genome assembly of the parasitoid wasp Eretmocerus hayati.</title>
        <authorList>
            <person name="Zhong Y."/>
            <person name="Liu S."/>
            <person name="Liu Y."/>
        </authorList>
    </citation>
    <scope>NUCLEOTIDE SEQUENCE</scope>
    <source>
        <strain evidence="1">ZJU_SS_LIU_2023</strain>
    </source>
</reference>
<dbReference type="EMBL" id="CM056741">
    <property type="protein sequence ID" value="KAJ8687300.1"/>
    <property type="molecule type" value="Genomic_DNA"/>
</dbReference>
<dbReference type="Proteomes" id="UP001239111">
    <property type="component" value="Chromosome 1"/>
</dbReference>
<sequence>GTSHYEQDTQHGLDVPGTSSGVLYDGSRVGNSENSRNLASTVHESQSDRTTHQCDDCGRNFLYSCHLKNHMRKHAVTPLYSCDICEKRFNERNNLDRHMLTHSEVRAFKCPTCSSAFKTKCNLLAHMLTHARGRDGTFFCNFCDKRFGDVTDWKSHVRIHLGYMPFTCLLCSKEFKDGNSFLQHMSTHINQEPFMCELCGRKFRNRPSLYHHSRSHCNGRTFTCNFCSRTYRRLHYLTRHVSTKHRNEMREGEDSHEPSGESSHGPNNFTPNMDYYLEEQHPQTSSSGERSRAEFDGRQYETAGMDRYTDWQQIQASGSSSVYQPAHAIQDLNQWADLNSLNYQDRSSQGATRPPESSITCCCSSDCMEGNHCVIDQILGLNNEAPAPVDQIVE</sequence>
<evidence type="ECO:0000313" key="2">
    <source>
        <dbReference type="Proteomes" id="UP001239111"/>
    </source>
</evidence>
<proteinExistence type="predicted"/>
<protein>
    <submittedName>
        <fullName evidence="1">Uncharacterized protein</fullName>
    </submittedName>
</protein>
<name>A0ACC2PZS4_9HYME</name>
<evidence type="ECO:0000313" key="1">
    <source>
        <dbReference type="EMBL" id="KAJ8687300.1"/>
    </source>
</evidence>
<comment type="caution">
    <text evidence="1">The sequence shown here is derived from an EMBL/GenBank/DDBJ whole genome shotgun (WGS) entry which is preliminary data.</text>
</comment>
<feature type="non-terminal residue" evidence="1">
    <location>
        <position position="1"/>
    </location>
</feature>
<accession>A0ACC2PZS4</accession>
<keyword evidence="2" id="KW-1185">Reference proteome</keyword>
<organism evidence="1 2">
    <name type="scientific">Eretmocerus hayati</name>
    <dbReference type="NCBI Taxonomy" id="131215"/>
    <lineage>
        <taxon>Eukaryota</taxon>
        <taxon>Metazoa</taxon>
        <taxon>Ecdysozoa</taxon>
        <taxon>Arthropoda</taxon>
        <taxon>Hexapoda</taxon>
        <taxon>Insecta</taxon>
        <taxon>Pterygota</taxon>
        <taxon>Neoptera</taxon>
        <taxon>Endopterygota</taxon>
        <taxon>Hymenoptera</taxon>
        <taxon>Apocrita</taxon>
        <taxon>Proctotrupomorpha</taxon>
        <taxon>Chalcidoidea</taxon>
        <taxon>Aphelinidae</taxon>
        <taxon>Aphelininae</taxon>
        <taxon>Eretmocerus</taxon>
    </lineage>
</organism>
<feature type="non-terminal residue" evidence="1">
    <location>
        <position position="394"/>
    </location>
</feature>